<name>A0AAC9U1I3_9GAMM</name>
<keyword evidence="1" id="KW-1133">Transmembrane helix</keyword>
<proteinExistence type="predicted"/>
<evidence type="ECO:0000313" key="4">
    <source>
        <dbReference type="Proteomes" id="UP000198233"/>
    </source>
</evidence>
<dbReference type="AlphaFoldDB" id="A0AAC9U1I3"/>
<protein>
    <recommendedName>
        <fullName evidence="2">YcxB-like C-terminal domain-containing protein</fullName>
    </recommendedName>
</protein>
<keyword evidence="1" id="KW-0472">Membrane</keyword>
<dbReference type="RefSeq" id="WP_088905330.1">
    <property type="nucleotide sequence ID" value="NZ_CP022272.1"/>
</dbReference>
<dbReference type="EMBL" id="CP022272">
    <property type="protein sequence ID" value="ASJ97783.1"/>
    <property type="molecule type" value="Genomic_DNA"/>
</dbReference>
<sequence>MTASFHYSKHFILDKAYYGECFDASVTQAPQLADYTKAIGFLLAGLALLMTGVNAYASWFIVGLGVLEALSVKYKRPWYLWRQMMSKAAGNEACLTLDEEGITTESLYVKQQLLWDSIDELKETETGYLLRSGNRQHYLSKSHLNDESQDFLCKKCAKDN</sequence>
<accession>A0AAC9U1I3</accession>
<evidence type="ECO:0000256" key="1">
    <source>
        <dbReference type="SAM" id="Phobius"/>
    </source>
</evidence>
<dbReference type="Proteomes" id="UP000198233">
    <property type="component" value="Chromosome"/>
</dbReference>
<feature type="transmembrane region" description="Helical" evidence="1">
    <location>
        <begin position="39"/>
        <end position="67"/>
    </location>
</feature>
<evidence type="ECO:0000313" key="3">
    <source>
        <dbReference type="EMBL" id="ASJ97783.1"/>
    </source>
</evidence>
<keyword evidence="1" id="KW-0812">Transmembrane</keyword>
<organism evidence="3 4">
    <name type="scientific">Shewanella marisflavi</name>
    <dbReference type="NCBI Taxonomy" id="260364"/>
    <lineage>
        <taxon>Bacteria</taxon>
        <taxon>Pseudomonadati</taxon>
        <taxon>Pseudomonadota</taxon>
        <taxon>Gammaproteobacteria</taxon>
        <taxon>Alteromonadales</taxon>
        <taxon>Shewanellaceae</taxon>
        <taxon>Shewanella</taxon>
    </lineage>
</organism>
<reference evidence="3 4" key="1">
    <citation type="submission" date="2017-06" db="EMBL/GenBank/DDBJ databases">
        <title>Complete genome sequence of Shewanella marisflavi EP1 associated with anaerobic 2,4-dinitrotoluene reduction and salt tolerance.</title>
        <authorList>
            <person name="Huang J."/>
        </authorList>
    </citation>
    <scope>NUCLEOTIDE SEQUENCE [LARGE SCALE GENOMIC DNA]</scope>
    <source>
        <strain evidence="3 4">EP1</strain>
    </source>
</reference>
<feature type="domain" description="YcxB-like C-terminal" evidence="2">
    <location>
        <begin position="97"/>
        <end position="152"/>
    </location>
</feature>
<dbReference type="KEGG" id="smav:CFF01_14985"/>
<evidence type="ECO:0000259" key="2">
    <source>
        <dbReference type="Pfam" id="PF14317"/>
    </source>
</evidence>
<dbReference type="InterPro" id="IPR025588">
    <property type="entry name" value="YcxB-like_C"/>
</dbReference>
<dbReference type="Pfam" id="PF14317">
    <property type="entry name" value="YcxB"/>
    <property type="match status" value="1"/>
</dbReference>
<gene>
    <name evidence="3" type="ORF">CFF01_14985</name>
</gene>